<evidence type="ECO:0000313" key="1">
    <source>
        <dbReference type="EMBL" id="MBB6430453.1"/>
    </source>
</evidence>
<reference evidence="1 2" key="1">
    <citation type="submission" date="2020-08" db="EMBL/GenBank/DDBJ databases">
        <title>Genomic Encyclopedia of Type Strains, Phase IV (KMG-IV): sequencing the most valuable type-strain genomes for metagenomic binning, comparative biology and taxonomic classification.</title>
        <authorList>
            <person name="Goeker M."/>
        </authorList>
    </citation>
    <scope>NUCLEOTIDE SEQUENCE [LARGE SCALE GENOMIC DNA]</scope>
    <source>
        <strain evidence="1 2">DSM 103725</strain>
    </source>
</reference>
<evidence type="ECO:0000313" key="2">
    <source>
        <dbReference type="Proteomes" id="UP000541810"/>
    </source>
</evidence>
<dbReference type="Proteomes" id="UP000541810">
    <property type="component" value="Unassembled WGS sequence"/>
</dbReference>
<organism evidence="1 2">
    <name type="scientific">Algisphaera agarilytica</name>
    <dbReference type="NCBI Taxonomy" id="1385975"/>
    <lineage>
        <taxon>Bacteria</taxon>
        <taxon>Pseudomonadati</taxon>
        <taxon>Planctomycetota</taxon>
        <taxon>Phycisphaerae</taxon>
        <taxon>Phycisphaerales</taxon>
        <taxon>Phycisphaeraceae</taxon>
        <taxon>Algisphaera</taxon>
    </lineage>
</organism>
<comment type="caution">
    <text evidence="1">The sequence shown here is derived from an EMBL/GenBank/DDBJ whole genome shotgun (WGS) entry which is preliminary data.</text>
</comment>
<dbReference type="RefSeq" id="WP_184677968.1">
    <property type="nucleotide sequence ID" value="NZ_JACHGY010000001.1"/>
</dbReference>
<keyword evidence="2" id="KW-1185">Reference proteome</keyword>
<dbReference type="EMBL" id="JACHGY010000001">
    <property type="protein sequence ID" value="MBB6430453.1"/>
    <property type="molecule type" value="Genomic_DNA"/>
</dbReference>
<name>A0A7X0H7C8_9BACT</name>
<protein>
    <submittedName>
        <fullName evidence="1">Uncharacterized protein</fullName>
    </submittedName>
</protein>
<sequence length="270" mass="28238">MPVQQGETLAPTEAAETVRLWIDTHVHLHEQHDAEVFLDTAAAHFAAAGSGIGVLCLTDVQGVDGLARLADAGSVGGWTIERVGEFALRALHHDGMTIGLIAGRQIKCDNGLEVVSMGRPVDIADGRLLDEAVDAARASGGLAVMVYGVGKWSGARGGLIRQLIEDGPSDLAFGDNSGRVGVGEQKFLKLASERGRTVLVGSDPLRTPMGLKRVGCWGVVLDVVGGDTFDTAWADRVVDALRKAGPTPNTFGSRVGLMTGIAQQIGVRLS</sequence>
<gene>
    <name evidence="1" type="ORF">HNQ40_002259</name>
</gene>
<proteinExistence type="predicted"/>
<accession>A0A7X0H7C8</accession>
<dbReference type="AlphaFoldDB" id="A0A7X0H7C8"/>